<dbReference type="STRING" id="1058.SAMN05421783_101214"/>
<organism evidence="1 2">
    <name type="scientific">Thiocapsa roseopersicina</name>
    <dbReference type="NCBI Taxonomy" id="1058"/>
    <lineage>
        <taxon>Bacteria</taxon>
        <taxon>Pseudomonadati</taxon>
        <taxon>Pseudomonadota</taxon>
        <taxon>Gammaproteobacteria</taxon>
        <taxon>Chromatiales</taxon>
        <taxon>Chromatiaceae</taxon>
        <taxon>Thiocapsa</taxon>
    </lineage>
</organism>
<reference evidence="2" key="1">
    <citation type="submission" date="2016-10" db="EMBL/GenBank/DDBJ databases">
        <authorList>
            <person name="Varghese N."/>
            <person name="Submissions S."/>
        </authorList>
    </citation>
    <scope>NUCLEOTIDE SEQUENCE [LARGE SCALE GENOMIC DNA]</scope>
    <source>
        <strain evidence="2">DSM 217</strain>
    </source>
</reference>
<keyword evidence="2" id="KW-1185">Reference proteome</keyword>
<accession>A0A1H2QC68</accession>
<sequence length="53" mass="6460">MTIEYSADEDDIFRPLIPILYRDEEYEQSGFETLSAMQERHFCYRGRHRFLLA</sequence>
<name>A0A1H2QC68_THIRO</name>
<proteinExistence type="predicted"/>
<dbReference type="RefSeq" id="WP_175534435.1">
    <property type="nucleotide sequence ID" value="NZ_FNNZ01000001.1"/>
</dbReference>
<evidence type="ECO:0000313" key="2">
    <source>
        <dbReference type="Proteomes" id="UP000198816"/>
    </source>
</evidence>
<dbReference type="Proteomes" id="UP000198816">
    <property type="component" value="Unassembled WGS sequence"/>
</dbReference>
<evidence type="ECO:0000313" key="1">
    <source>
        <dbReference type="EMBL" id="SDW04761.1"/>
    </source>
</evidence>
<gene>
    <name evidence="1" type="ORF">SAMN05421783_101214</name>
</gene>
<dbReference type="EMBL" id="FNNZ01000001">
    <property type="protein sequence ID" value="SDW04761.1"/>
    <property type="molecule type" value="Genomic_DNA"/>
</dbReference>
<protein>
    <submittedName>
        <fullName evidence="1">Uncharacterized protein</fullName>
    </submittedName>
</protein>
<dbReference type="AlphaFoldDB" id="A0A1H2QC68"/>